<dbReference type="EMBL" id="JBHSSD010000061">
    <property type="protein sequence ID" value="MFC6165917.1"/>
    <property type="molecule type" value="Genomic_DNA"/>
</dbReference>
<keyword evidence="2 9" id="KW-0055">Arginine biosynthesis</keyword>
<organism evidence="11 12">
    <name type="scientific">Lactiplantibacillus dongliensis</name>
    <dbReference type="NCBI Taxonomy" id="2559919"/>
    <lineage>
        <taxon>Bacteria</taxon>
        <taxon>Bacillati</taxon>
        <taxon>Bacillota</taxon>
        <taxon>Bacilli</taxon>
        <taxon>Lactobacillales</taxon>
        <taxon>Lactobacillaceae</taxon>
        <taxon>Lactiplantibacillus</taxon>
    </lineage>
</organism>
<dbReference type="RefSeq" id="WP_137639628.1">
    <property type="nucleotide sequence ID" value="NZ_BJDK01000008.1"/>
</dbReference>
<gene>
    <name evidence="9 11" type="primary">argB</name>
    <name evidence="11" type="ORF">ACFP3T_14730</name>
</gene>
<protein>
    <recommendedName>
        <fullName evidence="9">Acetylglutamate kinase</fullName>
        <ecNumber evidence="9">2.7.2.8</ecNumber>
    </recommendedName>
    <alternativeName>
        <fullName evidence="9">N-acetyl-L-glutamate 5-phosphotransferase</fullName>
    </alternativeName>
    <alternativeName>
        <fullName evidence="9">NAG kinase</fullName>
        <shortName evidence="9">NAGK</shortName>
    </alternativeName>
</protein>
<evidence type="ECO:0000256" key="1">
    <source>
        <dbReference type="ARBA" id="ARBA00004828"/>
    </source>
</evidence>
<dbReference type="PIRSF" id="PIRSF000728">
    <property type="entry name" value="NAGK"/>
    <property type="match status" value="1"/>
</dbReference>
<evidence type="ECO:0000313" key="11">
    <source>
        <dbReference type="EMBL" id="MFC6165917.1"/>
    </source>
</evidence>
<feature type="domain" description="Aspartate/glutamate/uridylate kinase" evidence="10">
    <location>
        <begin position="3"/>
        <end position="233"/>
    </location>
</feature>
<keyword evidence="6 9" id="KW-0418">Kinase</keyword>
<evidence type="ECO:0000256" key="5">
    <source>
        <dbReference type="ARBA" id="ARBA00022741"/>
    </source>
</evidence>
<dbReference type="InterPro" id="IPR037528">
    <property type="entry name" value="ArgB"/>
</dbReference>
<keyword evidence="4 9" id="KW-0808">Transferase</keyword>
<dbReference type="InterPro" id="IPR036393">
    <property type="entry name" value="AceGlu_kinase-like_sf"/>
</dbReference>
<evidence type="ECO:0000256" key="8">
    <source>
        <dbReference type="ARBA" id="ARBA00048141"/>
    </source>
</evidence>
<feature type="binding site" evidence="9">
    <location>
        <position position="155"/>
    </location>
    <ligand>
        <name>substrate</name>
    </ligand>
</feature>
<evidence type="ECO:0000313" key="12">
    <source>
        <dbReference type="Proteomes" id="UP001596253"/>
    </source>
</evidence>
<keyword evidence="5 9" id="KW-0547">Nucleotide-binding</keyword>
<evidence type="ECO:0000256" key="2">
    <source>
        <dbReference type="ARBA" id="ARBA00022571"/>
    </source>
</evidence>
<evidence type="ECO:0000256" key="6">
    <source>
        <dbReference type="ARBA" id="ARBA00022777"/>
    </source>
</evidence>
<comment type="catalytic activity">
    <reaction evidence="8 9">
        <text>N-acetyl-L-glutamate + ATP = N-acetyl-L-glutamyl 5-phosphate + ADP</text>
        <dbReference type="Rhea" id="RHEA:14629"/>
        <dbReference type="ChEBI" id="CHEBI:30616"/>
        <dbReference type="ChEBI" id="CHEBI:44337"/>
        <dbReference type="ChEBI" id="CHEBI:57936"/>
        <dbReference type="ChEBI" id="CHEBI:456216"/>
        <dbReference type="EC" id="2.7.2.8"/>
    </reaction>
</comment>
<dbReference type="Proteomes" id="UP001596253">
    <property type="component" value="Unassembled WGS sequence"/>
</dbReference>
<feature type="binding site" evidence="9">
    <location>
        <position position="63"/>
    </location>
    <ligand>
        <name>substrate</name>
    </ligand>
</feature>
<feature type="binding site" evidence="9">
    <location>
        <begin position="41"/>
        <end position="42"/>
    </location>
    <ligand>
        <name>substrate</name>
    </ligand>
</feature>
<dbReference type="Pfam" id="PF00696">
    <property type="entry name" value="AA_kinase"/>
    <property type="match status" value="1"/>
</dbReference>
<dbReference type="HAMAP" id="MF_00082">
    <property type="entry name" value="ArgB"/>
    <property type="match status" value="1"/>
</dbReference>
<dbReference type="GO" id="GO:0003991">
    <property type="term" value="F:acetylglutamate kinase activity"/>
    <property type="evidence" value="ECO:0007669"/>
    <property type="project" value="UniProtKB-EC"/>
</dbReference>
<name>A0ABW1RAS1_9LACO</name>
<evidence type="ECO:0000256" key="9">
    <source>
        <dbReference type="HAMAP-Rule" id="MF_00082"/>
    </source>
</evidence>
<dbReference type="InterPro" id="IPR004662">
    <property type="entry name" value="AcgluKinase_fam"/>
</dbReference>
<dbReference type="InterPro" id="IPR001048">
    <property type="entry name" value="Asp/Glu/Uridylate_kinase"/>
</dbReference>
<dbReference type="NCBIfam" id="TIGR00761">
    <property type="entry name" value="argB"/>
    <property type="match status" value="1"/>
</dbReference>
<dbReference type="CDD" id="cd04238">
    <property type="entry name" value="AAK_NAGK-like"/>
    <property type="match status" value="1"/>
</dbReference>
<keyword evidence="12" id="KW-1185">Reference proteome</keyword>
<comment type="pathway">
    <text evidence="1 9">Amino-acid biosynthesis; L-arginine biosynthesis; N(2)-acetyl-L-ornithine from L-glutamate: step 2/4.</text>
</comment>
<evidence type="ECO:0000256" key="4">
    <source>
        <dbReference type="ARBA" id="ARBA00022679"/>
    </source>
</evidence>
<dbReference type="PANTHER" id="PTHR23342">
    <property type="entry name" value="N-ACETYLGLUTAMATE SYNTHASE"/>
    <property type="match status" value="1"/>
</dbReference>
<evidence type="ECO:0000256" key="7">
    <source>
        <dbReference type="ARBA" id="ARBA00022840"/>
    </source>
</evidence>
<keyword evidence="9" id="KW-0963">Cytoplasm</keyword>
<keyword evidence="7 9" id="KW-0067">ATP-binding</keyword>
<dbReference type="SUPFAM" id="SSF53633">
    <property type="entry name" value="Carbamate kinase-like"/>
    <property type="match status" value="1"/>
</dbReference>
<comment type="similarity">
    <text evidence="9">Belongs to the acetylglutamate kinase family. ArgB subfamily.</text>
</comment>
<comment type="caution">
    <text evidence="11">The sequence shown here is derived from an EMBL/GenBank/DDBJ whole genome shotgun (WGS) entry which is preliminary data.</text>
</comment>
<feature type="site" description="Transition state stabilizer" evidence="9">
    <location>
        <position position="214"/>
    </location>
</feature>
<dbReference type="PANTHER" id="PTHR23342:SF0">
    <property type="entry name" value="N-ACETYLGLUTAMATE SYNTHASE, MITOCHONDRIAL"/>
    <property type="match status" value="1"/>
</dbReference>
<comment type="function">
    <text evidence="9">Catalyzes the ATP-dependent phosphorylation of N-acetyl-L-glutamate.</text>
</comment>
<feature type="site" description="Transition state stabilizer" evidence="9">
    <location>
        <position position="8"/>
    </location>
</feature>
<comment type="subcellular location">
    <subcellularLocation>
        <location evidence="9">Cytoplasm</location>
    </subcellularLocation>
</comment>
<evidence type="ECO:0000259" key="10">
    <source>
        <dbReference type="Pfam" id="PF00696"/>
    </source>
</evidence>
<sequence>MKNLIIIKIGGQAIQQLTERFFQQLQSWQAQGKQLLIVHGGGPMITTLTTQLQLPVQRVHGLRVTDAQTLAVTKLVLLGEAQPALLTQLNQHHLAALGLNAADQQLLTGTPLDQPHLGYVGQVTQVNQVALQTLLAHQIGVLAPLALTAEGQWLNVNADMAATALAQQLHAEKLVLLTDVPGIIHHGMVMRSLSPQQAQHLTQQSVITAGMRPKVQAAIQAIQAGVQQAVITNAIDQPGTAIIKTEVAL</sequence>
<reference evidence="12" key="1">
    <citation type="journal article" date="2019" name="Int. J. Syst. Evol. Microbiol.">
        <title>The Global Catalogue of Microorganisms (GCM) 10K type strain sequencing project: providing services to taxonomists for standard genome sequencing and annotation.</title>
        <authorList>
            <consortium name="The Broad Institute Genomics Platform"/>
            <consortium name="The Broad Institute Genome Sequencing Center for Infectious Disease"/>
            <person name="Wu L."/>
            <person name="Ma J."/>
        </authorList>
    </citation>
    <scope>NUCLEOTIDE SEQUENCE [LARGE SCALE GENOMIC DNA]</scope>
    <source>
        <strain evidence="12">CCM 8932</strain>
    </source>
</reference>
<keyword evidence="3 9" id="KW-0028">Amino-acid biosynthesis</keyword>
<accession>A0ABW1RAS1</accession>
<dbReference type="EC" id="2.7.2.8" evidence="9"/>
<evidence type="ECO:0000256" key="3">
    <source>
        <dbReference type="ARBA" id="ARBA00022605"/>
    </source>
</evidence>
<proteinExistence type="inferred from homology"/>
<dbReference type="Gene3D" id="3.40.1160.10">
    <property type="entry name" value="Acetylglutamate kinase-like"/>
    <property type="match status" value="1"/>
</dbReference>